<accession>A0ABV4HB24</accession>
<dbReference type="EMBL" id="JBEOQB010000002">
    <property type="protein sequence ID" value="MEZ0451695.1"/>
    <property type="molecule type" value="Genomic_DNA"/>
</dbReference>
<dbReference type="GeneID" id="78460869"/>
<dbReference type="Gene3D" id="1.25.40.390">
    <property type="match status" value="1"/>
</dbReference>
<sequence>MRNLKKIGYMVLVSTLFLGACSKSLDINIDPYDPSEQDASPHLLFPSGVAYSAAKIGGDLQLLGGLWSQHYTQNNNSSQYRDIDSYSLTNQSYNGIWFNLFGGGMKDLQLARTKAEGMGQWHYFVASSIMLAFDYHVLVDLYGDLPIKEGLQGDLGQFTPKWDDGKTANGLILEQLDAALAKIEQARQAPSMGTNDFVFAGNMDHWRKFAKSLKLKILMRDFDANRAAITTLLNEADLLNTDAKMTAFEDQVSKSNPLYESERRTLGGPNIRASRTLLYYLQQKGDPRISDFFELASNGNYEAYRQGDYFASSTVISSRASLAATDPVYFMSYAEVEFLQAEAFARTGEPAKAAAHYNAGVTAAFARWGKNAAPFLAENGKYAFRPGAVESMLEQIILQKWVAATRCQAWDSFYDQNRTGYPRVSTVEPDSPNYVAGHYTVSVNSALPGNELPRRLAYPKNSSDFNPNTPKVVPINTKMWWHKK</sequence>
<keyword evidence="2" id="KW-1185">Reference proteome</keyword>
<dbReference type="PROSITE" id="PS51257">
    <property type="entry name" value="PROKAR_LIPOPROTEIN"/>
    <property type="match status" value="1"/>
</dbReference>
<comment type="caution">
    <text evidence="1">The sequence shown here is derived from an EMBL/GenBank/DDBJ whole genome shotgun (WGS) entry which is preliminary data.</text>
</comment>
<evidence type="ECO:0000313" key="2">
    <source>
        <dbReference type="Proteomes" id="UP001566204"/>
    </source>
</evidence>
<dbReference type="Pfam" id="PF12771">
    <property type="entry name" value="SusD-like_2"/>
    <property type="match status" value="1"/>
</dbReference>
<dbReference type="Proteomes" id="UP001566204">
    <property type="component" value="Unassembled WGS sequence"/>
</dbReference>
<evidence type="ECO:0000313" key="1">
    <source>
        <dbReference type="EMBL" id="MEZ0451695.1"/>
    </source>
</evidence>
<protein>
    <submittedName>
        <fullName evidence="1">SusD/RagB family nutrient-binding outer membrane lipoprotein</fullName>
    </submittedName>
</protein>
<dbReference type="InterPro" id="IPR011990">
    <property type="entry name" value="TPR-like_helical_dom_sf"/>
</dbReference>
<reference evidence="1 2" key="1">
    <citation type="submission" date="2024-06" db="EMBL/GenBank/DDBJ databases">
        <title>Soil Sphingobacterium thalpophilum.</title>
        <authorList>
            <person name="Yang J."/>
            <person name="Li J."/>
        </authorList>
    </citation>
    <scope>NUCLEOTIDE SEQUENCE [LARGE SCALE GENOMIC DNA]</scope>
    <source>
        <strain evidence="1 2">22g91tb</strain>
    </source>
</reference>
<dbReference type="SUPFAM" id="SSF48452">
    <property type="entry name" value="TPR-like"/>
    <property type="match status" value="1"/>
</dbReference>
<dbReference type="InterPro" id="IPR041662">
    <property type="entry name" value="SusD-like_2"/>
</dbReference>
<dbReference type="RefSeq" id="WP_037532236.1">
    <property type="nucleotide sequence ID" value="NZ_CP141191.1"/>
</dbReference>
<gene>
    <name evidence="1" type="ORF">ABTW24_08825</name>
</gene>
<organism evidence="1 2">
    <name type="scientific">Sphingobacterium thalpophilum</name>
    <dbReference type="NCBI Taxonomy" id="259"/>
    <lineage>
        <taxon>Bacteria</taxon>
        <taxon>Pseudomonadati</taxon>
        <taxon>Bacteroidota</taxon>
        <taxon>Sphingobacteriia</taxon>
        <taxon>Sphingobacteriales</taxon>
        <taxon>Sphingobacteriaceae</taxon>
        <taxon>Sphingobacterium</taxon>
    </lineage>
</organism>
<keyword evidence="1" id="KW-0449">Lipoprotein</keyword>
<name>A0ABV4HB24_9SPHI</name>
<proteinExistence type="predicted"/>